<dbReference type="Proteomes" id="UP000682802">
    <property type="component" value="Chromosome 1"/>
</dbReference>
<dbReference type="RefSeq" id="WP_144075601.1">
    <property type="nucleotide sequence ID" value="NZ_CP076128.1"/>
</dbReference>
<dbReference type="PANTHER" id="PTHR39200:SF1">
    <property type="entry name" value="AUTO-TRANSPORTER ADHESIN HEAD GIN DOMAIN-CONTAINING PROTEIN-RELATED"/>
    <property type="match status" value="1"/>
</dbReference>
<dbReference type="PANTHER" id="PTHR39200">
    <property type="entry name" value="HYPOTHETICAL EXPORTED PROTEIN"/>
    <property type="match status" value="1"/>
</dbReference>
<reference evidence="2 3" key="1">
    <citation type="submission" date="2021-05" db="EMBL/GenBank/DDBJ databases">
        <title>Comparative genomic studies on the polysaccharide-degrading batcterial strains of the Flammeovirga genus.</title>
        <authorList>
            <person name="Zewei F."/>
            <person name="Zheng Z."/>
            <person name="Yu L."/>
            <person name="Ruyue G."/>
            <person name="Yanhong M."/>
            <person name="Yuanyuan C."/>
            <person name="Jingyan G."/>
            <person name="Wenjun H."/>
        </authorList>
    </citation>
    <scope>NUCLEOTIDE SEQUENCE [LARGE SCALE GENOMIC DNA]</scope>
    <source>
        <strain evidence="2 3">YS10</strain>
    </source>
</reference>
<evidence type="ECO:0000259" key="1">
    <source>
        <dbReference type="Pfam" id="PF10988"/>
    </source>
</evidence>
<dbReference type="Pfam" id="PF10988">
    <property type="entry name" value="DUF2807"/>
    <property type="match status" value="1"/>
</dbReference>
<proteinExistence type="predicted"/>
<dbReference type="PROSITE" id="PS51257">
    <property type="entry name" value="PROKAR_LIPOPROTEIN"/>
    <property type="match status" value="1"/>
</dbReference>
<evidence type="ECO:0000313" key="3">
    <source>
        <dbReference type="Proteomes" id="UP000682802"/>
    </source>
</evidence>
<dbReference type="Gene3D" id="2.160.20.120">
    <property type="match status" value="1"/>
</dbReference>
<gene>
    <name evidence="2" type="ORF">KM029_04630</name>
</gene>
<dbReference type="EMBL" id="CP076128">
    <property type="protein sequence ID" value="QWG08227.1"/>
    <property type="molecule type" value="Genomic_DNA"/>
</dbReference>
<accession>A0ABX8GYP7</accession>
<name>A0ABX8GYP7_9BACT</name>
<protein>
    <submittedName>
        <fullName evidence="2">DUF2807 domain-containing protein</fullName>
    </submittedName>
</protein>
<keyword evidence="3" id="KW-1185">Reference proteome</keyword>
<feature type="domain" description="Putative auto-transporter adhesin head GIN" evidence="1">
    <location>
        <begin position="34"/>
        <end position="243"/>
    </location>
</feature>
<evidence type="ECO:0000313" key="2">
    <source>
        <dbReference type="EMBL" id="QWG08227.1"/>
    </source>
</evidence>
<organism evidence="2 3">
    <name type="scientific">Flammeovirga kamogawensis</name>
    <dbReference type="NCBI Taxonomy" id="373891"/>
    <lineage>
        <taxon>Bacteria</taxon>
        <taxon>Pseudomonadati</taxon>
        <taxon>Bacteroidota</taxon>
        <taxon>Cytophagia</taxon>
        <taxon>Cytophagales</taxon>
        <taxon>Flammeovirgaceae</taxon>
        <taxon>Flammeovirga</taxon>
    </lineage>
</organism>
<dbReference type="InterPro" id="IPR021255">
    <property type="entry name" value="DUF2807"/>
</dbReference>
<sequence>MKKLIGSFLILISIFSCSKETVDVEGSSIPLHTFKGIKAGSLRCNITVEYGDKQQVVIDADQDVLDAISYEISDDEDAVWEIKLAENIANDFYNNPLEISIKSPDFQSCDISGDVKVKLIDLMSSTDELEIDVEGNSSLDASHMGRFTDEIDISVKNSGNVLFDEYTVVKNIDLDVSGAAVVELRGIVQEYYVDLTGSGNVNSEELMSANADVEASGGSSIKVNCSNVLDATASGSGVIEYVQNNTVTVNKNVSGGAAVRPIN</sequence>